<evidence type="ECO:0000256" key="1">
    <source>
        <dbReference type="SAM" id="MobiDB-lite"/>
    </source>
</evidence>
<dbReference type="Proteomes" id="UP000050640">
    <property type="component" value="Unplaced"/>
</dbReference>
<dbReference type="InterPro" id="IPR051866">
    <property type="entry name" value="Intracell_Sig-Traffick_Protein"/>
</dbReference>
<protein>
    <submittedName>
        <fullName evidence="4">PX domain-containing protein</fullName>
    </submittedName>
</protein>
<evidence type="ECO:0000259" key="2">
    <source>
        <dbReference type="PROSITE" id="PS50195"/>
    </source>
</evidence>
<dbReference type="Pfam" id="PF00787">
    <property type="entry name" value="PX"/>
    <property type="match status" value="1"/>
</dbReference>
<organism evidence="3 4">
    <name type="scientific">Elaeophora elaphi</name>
    <dbReference type="NCBI Taxonomy" id="1147741"/>
    <lineage>
        <taxon>Eukaryota</taxon>
        <taxon>Metazoa</taxon>
        <taxon>Ecdysozoa</taxon>
        <taxon>Nematoda</taxon>
        <taxon>Chromadorea</taxon>
        <taxon>Rhabditida</taxon>
        <taxon>Spirurina</taxon>
        <taxon>Spiruromorpha</taxon>
        <taxon>Filarioidea</taxon>
        <taxon>Onchocercidae</taxon>
        <taxon>Elaeophora</taxon>
    </lineage>
</organism>
<feature type="compositionally biased region" description="Polar residues" evidence="1">
    <location>
        <begin position="160"/>
        <end position="169"/>
    </location>
</feature>
<dbReference type="SUPFAM" id="SSF64268">
    <property type="entry name" value="PX domain"/>
    <property type="match status" value="1"/>
</dbReference>
<accession>A0A0R3RGQ2</accession>
<evidence type="ECO:0000313" key="3">
    <source>
        <dbReference type="Proteomes" id="UP000050640"/>
    </source>
</evidence>
<evidence type="ECO:0000313" key="4">
    <source>
        <dbReference type="WBParaSite" id="EEL_0000059401-mRNA-1"/>
    </source>
</evidence>
<dbReference type="PANTHER" id="PTHR15508">
    <property type="entry name" value="RIBOSOMAL PROTEIN S6 KINASE"/>
    <property type="match status" value="1"/>
</dbReference>
<dbReference type="GO" id="GO:0035091">
    <property type="term" value="F:phosphatidylinositol binding"/>
    <property type="evidence" value="ECO:0007669"/>
    <property type="project" value="InterPro"/>
</dbReference>
<keyword evidence="3" id="KW-1185">Reference proteome</keyword>
<dbReference type="PANTHER" id="PTHR15508:SF8">
    <property type="entry name" value="LD24550P"/>
    <property type="match status" value="1"/>
</dbReference>
<name>A0A0R3RGQ2_9BILA</name>
<dbReference type="InterPro" id="IPR001683">
    <property type="entry name" value="PX_dom"/>
</dbReference>
<dbReference type="STRING" id="1147741.A0A0R3RGQ2"/>
<proteinExistence type="predicted"/>
<dbReference type="InterPro" id="IPR036871">
    <property type="entry name" value="PX_dom_sf"/>
</dbReference>
<reference evidence="4" key="1">
    <citation type="submission" date="2017-02" db="UniProtKB">
        <authorList>
            <consortium name="WormBaseParasite"/>
        </authorList>
    </citation>
    <scope>IDENTIFICATION</scope>
</reference>
<sequence length="270" mass="30476">MPVLLRDVSACNNDLGRILYTNPEEWTVFMEIVSTNTLSSYFSSHIEYRMTINAILNSSVVDTRCFDMWTRFRDVKRLWKQLAALHKMLHLHGSFPQFAEAVIFGNQNAQIMGERTSSITTFLNYVLAHPILRQSKVLHDYFAKASEIEKPSKQKDPLDPTQQFPSNGESFTTNLVHVLHCKPDSSILLIAEHENSQAPSPPEQTCRACPISPAEMQENALSNTQENNAANAIPPAMVNQTSPSQFSYLLPTYHCVASRSNEGPLQRDYS</sequence>
<dbReference type="Gene3D" id="3.30.1520.10">
    <property type="entry name" value="Phox-like domain"/>
    <property type="match status" value="1"/>
</dbReference>
<feature type="domain" description="PX" evidence="2">
    <location>
        <begin position="26"/>
        <end position="149"/>
    </location>
</feature>
<feature type="compositionally biased region" description="Basic and acidic residues" evidence="1">
    <location>
        <begin position="149"/>
        <end position="158"/>
    </location>
</feature>
<dbReference type="PROSITE" id="PS50195">
    <property type="entry name" value="PX"/>
    <property type="match status" value="1"/>
</dbReference>
<dbReference type="WBParaSite" id="EEL_0000059401-mRNA-1">
    <property type="protein sequence ID" value="EEL_0000059401-mRNA-1"/>
    <property type="gene ID" value="EEL_0000059401"/>
</dbReference>
<feature type="region of interest" description="Disordered" evidence="1">
    <location>
        <begin position="149"/>
        <end position="169"/>
    </location>
</feature>
<dbReference type="AlphaFoldDB" id="A0A0R3RGQ2"/>